<sequence length="679" mass="78287">MPYSRNCLYLNVILCGLTLPALAFGGIKKPEKAEHKRIVPLAKAGSVVAARMFSGGGLNQQVSVPARTPFLHEASPFTEENKNIVIRERKERYEFVKGDDKHPVWVKQSFTTFYRCDEYRGSIPVVEFYDDYSRVDEVKAYVNGDRMKVKVEHDYYSVEGFFYSDARICGFMLPLEKKGTESKVELQKTVLDPRYFTTVFFQEEFFQEQKEITLVVPRWMKLEIKEMNFGKAGVQSSKTYDEKNNADVYTYTAKSIKPSKSEQNAPGPSYLYPHLLVVSHAAETPAGKITYFGNVNDLYTWYRSLVKEIGNDPAAIKTTALDITKDKKDDLEKIKAVYTWVQENIRYIAFEDGIAGFRPAKAQDVLQKKYGDCKGMANLTKEMLNALGLDARLCWIGTRHIAYDYSTPTLSVDNHMICAVNLKGKQYFLDATETYIGFDQYAERIQGRQVLIENGDQYTLSKVPARTFEQNRQVEKRILHVEGNNLVGSVDHRYTGECTEYILTQAHQVKKDKLEEALQQFLTKENRAYAISSVKTSDLHDWSKDMTIQYDLQHKDAVNNFGDELYIELDFRKEMEDGNIDTTLREHDLWLSFKRQLVQETTLAIPAGYKVKSLPPAVNIDHPKYAFKAVYEQQADKVVYRKEITIKNTHLEKKEFSGWNNDIKKLRQTYLEQITLTKK</sequence>
<dbReference type="Gene3D" id="3.10.620.30">
    <property type="match status" value="1"/>
</dbReference>
<dbReference type="GO" id="GO:0005737">
    <property type="term" value="C:cytoplasm"/>
    <property type="evidence" value="ECO:0007669"/>
    <property type="project" value="TreeGrafter"/>
</dbReference>
<dbReference type="Gene3D" id="2.60.40.3140">
    <property type="match status" value="1"/>
</dbReference>
<dbReference type="InterPro" id="IPR038765">
    <property type="entry name" value="Papain-like_cys_pep_sf"/>
</dbReference>
<dbReference type="PANTHER" id="PTHR46333">
    <property type="entry name" value="CYTOKINESIS PROTEIN 3"/>
    <property type="match status" value="1"/>
</dbReference>
<feature type="domain" description="Transglutaminase-like" evidence="1">
    <location>
        <begin position="318"/>
        <end position="396"/>
    </location>
</feature>
<dbReference type="Gene3D" id="2.60.120.1130">
    <property type="match status" value="1"/>
</dbReference>
<keyword evidence="3" id="KW-1185">Reference proteome</keyword>
<dbReference type="OrthoDB" id="8595007at2"/>
<dbReference type="InterPro" id="IPR002931">
    <property type="entry name" value="Transglutaminase-like"/>
</dbReference>
<dbReference type="SUPFAM" id="SSF54001">
    <property type="entry name" value="Cysteine proteinases"/>
    <property type="match status" value="1"/>
</dbReference>
<dbReference type="Pfam" id="PF01841">
    <property type="entry name" value="Transglut_core"/>
    <property type="match status" value="1"/>
</dbReference>
<evidence type="ECO:0000313" key="2">
    <source>
        <dbReference type="EMBL" id="RPD40464.1"/>
    </source>
</evidence>
<proteinExistence type="predicted"/>
<dbReference type="Proteomes" id="UP000279089">
    <property type="component" value="Unassembled WGS sequence"/>
</dbReference>
<evidence type="ECO:0000259" key="1">
    <source>
        <dbReference type="Pfam" id="PF01841"/>
    </source>
</evidence>
<organism evidence="2 3">
    <name type="scientific">Chitinophaga barathri</name>
    <dbReference type="NCBI Taxonomy" id="1647451"/>
    <lineage>
        <taxon>Bacteria</taxon>
        <taxon>Pseudomonadati</taxon>
        <taxon>Bacteroidota</taxon>
        <taxon>Chitinophagia</taxon>
        <taxon>Chitinophagales</taxon>
        <taxon>Chitinophagaceae</taxon>
        <taxon>Chitinophaga</taxon>
    </lineage>
</organism>
<dbReference type="EMBL" id="RMBX01000007">
    <property type="protein sequence ID" value="RPD40464.1"/>
    <property type="molecule type" value="Genomic_DNA"/>
</dbReference>
<protein>
    <recommendedName>
        <fullName evidence="1">Transglutaminase-like domain-containing protein</fullName>
    </recommendedName>
</protein>
<comment type="caution">
    <text evidence="2">The sequence shown here is derived from an EMBL/GenBank/DDBJ whole genome shotgun (WGS) entry which is preliminary data.</text>
</comment>
<name>A0A3N4M9Q0_9BACT</name>
<gene>
    <name evidence="2" type="ORF">EG028_14255</name>
</gene>
<dbReference type="InterPro" id="IPR052557">
    <property type="entry name" value="CAP/Cytokinesis_protein"/>
</dbReference>
<reference evidence="3" key="1">
    <citation type="submission" date="2018-11" db="EMBL/GenBank/DDBJ databases">
        <title>Chitinophaga lutea sp.nov., isolate from arsenic contaminated soil.</title>
        <authorList>
            <person name="Zong Y."/>
        </authorList>
    </citation>
    <scope>NUCLEOTIDE SEQUENCE [LARGE SCALE GENOMIC DNA]</scope>
    <source>
        <strain evidence="3">YLT18</strain>
    </source>
</reference>
<accession>A0A3N4M9Q0</accession>
<evidence type="ECO:0000313" key="3">
    <source>
        <dbReference type="Proteomes" id="UP000279089"/>
    </source>
</evidence>
<dbReference type="PANTHER" id="PTHR46333:SF2">
    <property type="entry name" value="CYTOKINESIS PROTEIN 3"/>
    <property type="match status" value="1"/>
</dbReference>
<dbReference type="AlphaFoldDB" id="A0A3N4M9Q0"/>